<comment type="caution">
    <text evidence="2">The sequence shown here is derived from an EMBL/GenBank/DDBJ whole genome shotgun (WGS) entry which is preliminary data.</text>
</comment>
<sequence>MAAQGCHSATLGSTEMDPDIAWIAEVCDHFAEHMRGDGETADGRTDEEGAMGSTKGDSISAGYVDVETNMYPFARRAEPSQISDTWCLGIERHQVHWACELTSDSRLFLGWLGHSTAVHTSDVLFATSWNLLHARCPFIDGCSRGATVDHVKAMTSAKSTQERKTRRRGLNPLRCHTSPAQAVQATSVKTHSDATGGIIVDRARKERPVSHWSATSAEGCGSLETTH</sequence>
<proteinExistence type="predicted"/>
<accession>A0A8H7TYS0</accession>
<feature type="compositionally biased region" description="Basic and acidic residues" evidence="1">
    <location>
        <begin position="35"/>
        <end position="47"/>
    </location>
</feature>
<feature type="region of interest" description="Disordered" evidence="1">
    <location>
        <begin position="35"/>
        <end position="57"/>
    </location>
</feature>
<reference evidence="2" key="2">
    <citation type="journal article" name="Front. Microbiol.">
        <title>Degradative Capacity of Two Strains of Rhodonia placenta: From Phenotype to Genotype.</title>
        <authorList>
            <person name="Kolle M."/>
            <person name="Horta M.A.C."/>
            <person name="Nowrousian M."/>
            <person name="Ohm R.A."/>
            <person name="Benz J.P."/>
            <person name="Pilgard A."/>
        </authorList>
    </citation>
    <scope>NUCLEOTIDE SEQUENCE</scope>
    <source>
        <strain evidence="2">FPRL280</strain>
    </source>
</reference>
<reference evidence="2" key="1">
    <citation type="submission" date="2020-11" db="EMBL/GenBank/DDBJ databases">
        <authorList>
            <person name="Koelle M."/>
            <person name="Horta M.A.C."/>
            <person name="Nowrousian M."/>
            <person name="Ohm R.A."/>
            <person name="Benz P."/>
            <person name="Pilgard A."/>
        </authorList>
    </citation>
    <scope>NUCLEOTIDE SEQUENCE</scope>
    <source>
        <strain evidence="2">FPRL280</strain>
    </source>
</reference>
<evidence type="ECO:0000313" key="2">
    <source>
        <dbReference type="EMBL" id="KAF9805360.1"/>
    </source>
</evidence>
<gene>
    <name evidence="2" type="ORF">IEO21_09083</name>
</gene>
<feature type="compositionally biased region" description="Polar residues" evidence="1">
    <location>
        <begin position="178"/>
        <end position="189"/>
    </location>
</feature>
<organism evidence="2 3">
    <name type="scientific">Rhodonia placenta</name>
    <dbReference type="NCBI Taxonomy" id="104341"/>
    <lineage>
        <taxon>Eukaryota</taxon>
        <taxon>Fungi</taxon>
        <taxon>Dikarya</taxon>
        <taxon>Basidiomycota</taxon>
        <taxon>Agaricomycotina</taxon>
        <taxon>Agaricomycetes</taxon>
        <taxon>Polyporales</taxon>
        <taxon>Adustoporiaceae</taxon>
        <taxon>Rhodonia</taxon>
    </lineage>
</organism>
<feature type="region of interest" description="Disordered" evidence="1">
    <location>
        <begin position="154"/>
        <end position="227"/>
    </location>
</feature>
<dbReference type="AlphaFoldDB" id="A0A8H7TYS0"/>
<protein>
    <submittedName>
        <fullName evidence="2">Uncharacterized protein</fullName>
    </submittedName>
</protein>
<evidence type="ECO:0000313" key="3">
    <source>
        <dbReference type="Proteomes" id="UP000639403"/>
    </source>
</evidence>
<evidence type="ECO:0000256" key="1">
    <source>
        <dbReference type="SAM" id="MobiDB-lite"/>
    </source>
</evidence>
<dbReference type="EMBL" id="JADOXO010000388">
    <property type="protein sequence ID" value="KAF9805360.1"/>
    <property type="molecule type" value="Genomic_DNA"/>
</dbReference>
<dbReference type="Proteomes" id="UP000639403">
    <property type="component" value="Unassembled WGS sequence"/>
</dbReference>
<name>A0A8H7TYS0_9APHY</name>